<proteinExistence type="predicted"/>
<evidence type="ECO:0000313" key="2">
    <source>
        <dbReference type="Proteomes" id="UP001152799"/>
    </source>
</evidence>
<dbReference type="Proteomes" id="UP001152799">
    <property type="component" value="Chromosome 10"/>
</dbReference>
<name>A0A9N9MFY0_9CUCU</name>
<dbReference type="EMBL" id="OU892286">
    <property type="protein sequence ID" value="CAG9761209.1"/>
    <property type="molecule type" value="Genomic_DNA"/>
</dbReference>
<keyword evidence="2" id="KW-1185">Reference proteome</keyword>
<evidence type="ECO:0000313" key="1">
    <source>
        <dbReference type="EMBL" id="CAG9761209.1"/>
    </source>
</evidence>
<protein>
    <submittedName>
        <fullName evidence="1">Uncharacterized protein</fullName>
    </submittedName>
</protein>
<sequence length="315" mass="36418">MEESRTDTYIHDPDSLELICAARKKISSLLPEDYQYEILTASAKPDPNTEGNEALYGCVKLSIKTKADALVWINRFQRKTLTSYQSPSYWRKNAIDGLLLKQFRCDYPSRQGLCCKACLMLSVRDTRDGRNKFNPGDEKVRDHDHLTGRFRGGAHSICNLNFRRLPHIPLLFHSLIGYDSILFIKKFCYENDILSQSKEKYISFFKVDIGLSFRFVSALLDSLSESLDPNQCVEIKRYFRDPNLFNKIMKKGVYPYSYVDTMGGFHENQLPSIGNFYDKLKPINAQNCLYQNYTVFSQIKNGLNTKPKSLGKFRK</sequence>
<gene>
    <name evidence="1" type="ORF">CEUTPL_LOCUS1916</name>
</gene>
<reference evidence="1" key="1">
    <citation type="submission" date="2022-01" db="EMBL/GenBank/DDBJ databases">
        <authorList>
            <person name="King R."/>
        </authorList>
    </citation>
    <scope>NUCLEOTIDE SEQUENCE</scope>
</reference>
<dbReference type="OrthoDB" id="6602337at2759"/>
<dbReference type="AlphaFoldDB" id="A0A9N9MFY0"/>
<organism evidence="1 2">
    <name type="scientific">Ceutorhynchus assimilis</name>
    <name type="common">cabbage seed weevil</name>
    <dbReference type="NCBI Taxonomy" id="467358"/>
    <lineage>
        <taxon>Eukaryota</taxon>
        <taxon>Metazoa</taxon>
        <taxon>Ecdysozoa</taxon>
        <taxon>Arthropoda</taxon>
        <taxon>Hexapoda</taxon>
        <taxon>Insecta</taxon>
        <taxon>Pterygota</taxon>
        <taxon>Neoptera</taxon>
        <taxon>Endopterygota</taxon>
        <taxon>Coleoptera</taxon>
        <taxon>Polyphaga</taxon>
        <taxon>Cucujiformia</taxon>
        <taxon>Curculionidae</taxon>
        <taxon>Ceutorhynchinae</taxon>
        <taxon>Ceutorhynchus</taxon>
    </lineage>
</organism>
<accession>A0A9N9MFY0</accession>
<dbReference type="PANTHER" id="PTHR31511:SF12">
    <property type="entry name" value="RHO TERMINATION FACTOR N-TERMINAL DOMAIN-CONTAINING PROTEIN"/>
    <property type="match status" value="1"/>
</dbReference>
<dbReference type="PANTHER" id="PTHR31511">
    <property type="entry name" value="PROTEIN CBG23764"/>
    <property type="match status" value="1"/>
</dbReference>